<evidence type="ECO:0000313" key="2">
    <source>
        <dbReference type="Proteomes" id="UP000494172"/>
    </source>
</evidence>
<dbReference type="Proteomes" id="UP000494172">
    <property type="component" value="Unassembled WGS sequence"/>
</dbReference>
<dbReference type="RefSeq" id="WP_155627245.1">
    <property type="nucleotide sequence ID" value="NZ_CABVPX010000003.1"/>
</dbReference>
<reference evidence="1 2" key="1">
    <citation type="submission" date="2019-09" db="EMBL/GenBank/DDBJ databases">
        <authorList>
            <person name="Depoorter E."/>
        </authorList>
    </citation>
    <scope>NUCLEOTIDE SEQUENCE [LARGE SCALE GENOMIC DNA]</scope>
    <source>
        <strain evidence="1">LMG 24066</strain>
    </source>
</reference>
<dbReference type="AlphaFoldDB" id="A0A9Q9SEV5"/>
<accession>A0A9Q9SEV5</accession>
<name>A0A9Q9SEV5_9BURK</name>
<protein>
    <submittedName>
        <fullName evidence="1">Uncharacterized protein</fullName>
    </submittedName>
</protein>
<comment type="caution">
    <text evidence="1">The sequence shown here is derived from an EMBL/GenBank/DDBJ whole genome shotgun (WGS) entry which is preliminary data.</text>
</comment>
<organism evidence="1 2">
    <name type="scientific">Burkholderia arboris</name>
    <dbReference type="NCBI Taxonomy" id="488730"/>
    <lineage>
        <taxon>Bacteria</taxon>
        <taxon>Pseudomonadati</taxon>
        <taxon>Pseudomonadota</taxon>
        <taxon>Betaproteobacteria</taxon>
        <taxon>Burkholderiales</taxon>
        <taxon>Burkholderiaceae</taxon>
        <taxon>Burkholderia</taxon>
        <taxon>Burkholderia cepacia complex</taxon>
    </lineage>
</organism>
<gene>
    <name evidence="1" type="ORF">BAR24066_01139</name>
</gene>
<dbReference type="EMBL" id="CABVPX010000003">
    <property type="protein sequence ID" value="VWB27344.1"/>
    <property type="molecule type" value="Genomic_DNA"/>
</dbReference>
<sequence length="155" mass="17301">MNPLELAMKRLKESLDAARRAKNGPQRAIYELDMALEPLELKFYDVEQDYDNPRGGQCLSHVSLKLGPEHEPYLTALYRYQYFVQRALGNFKGLARLQACIAREIGVPVGPLVCHATLATLEEGAGEGEQTRWGRRALDALVKDCEAINAQSIQG</sequence>
<proteinExistence type="predicted"/>
<evidence type="ECO:0000313" key="1">
    <source>
        <dbReference type="EMBL" id="VWB27344.1"/>
    </source>
</evidence>